<keyword evidence="2" id="KW-0808">Transferase</keyword>
<name>A0A9D9GYN7_9BACT</name>
<evidence type="ECO:0000256" key="3">
    <source>
        <dbReference type="ARBA" id="ARBA00022777"/>
    </source>
</evidence>
<accession>A0A9D9GYN7</accession>
<keyword evidence="3 5" id="KW-0418">Kinase</keyword>
<proteinExistence type="inferred from homology"/>
<evidence type="ECO:0000313" key="6">
    <source>
        <dbReference type="Proteomes" id="UP000823635"/>
    </source>
</evidence>
<comment type="caution">
    <text evidence="5">The sequence shown here is derived from an EMBL/GenBank/DDBJ whole genome shotgun (WGS) entry which is preliminary data.</text>
</comment>
<dbReference type="Proteomes" id="UP000823635">
    <property type="component" value="Unassembled WGS sequence"/>
</dbReference>
<reference evidence="5" key="1">
    <citation type="submission" date="2020-10" db="EMBL/GenBank/DDBJ databases">
        <authorList>
            <person name="Gilroy R."/>
        </authorList>
    </citation>
    <scope>NUCLEOTIDE SEQUENCE</scope>
    <source>
        <strain evidence="5">15467</strain>
    </source>
</reference>
<dbReference type="InterPro" id="IPR002173">
    <property type="entry name" value="Carboh/pur_kinase_PfkB_CS"/>
</dbReference>
<dbReference type="GO" id="GO:0016301">
    <property type="term" value="F:kinase activity"/>
    <property type="evidence" value="ECO:0007669"/>
    <property type="project" value="UniProtKB-KW"/>
</dbReference>
<evidence type="ECO:0000256" key="2">
    <source>
        <dbReference type="ARBA" id="ARBA00022679"/>
    </source>
</evidence>
<dbReference type="Gene3D" id="3.40.1190.20">
    <property type="match status" value="1"/>
</dbReference>
<evidence type="ECO:0000256" key="1">
    <source>
        <dbReference type="ARBA" id="ARBA00010688"/>
    </source>
</evidence>
<dbReference type="EMBL" id="JADINB010000061">
    <property type="protein sequence ID" value="MBO8428798.1"/>
    <property type="molecule type" value="Genomic_DNA"/>
</dbReference>
<comment type="similarity">
    <text evidence="1">Belongs to the carbohydrate kinase PfkB family.</text>
</comment>
<dbReference type="PANTHER" id="PTHR43085:SF57">
    <property type="entry name" value="CARBOHYDRATE KINASE PFKB DOMAIN-CONTAINING PROTEIN"/>
    <property type="match status" value="1"/>
</dbReference>
<organism evidence="5 6">
    <name type="scientific">Candidatus Egerieousia excrementavium</name>
    <dbReference type="NCBI Taxonomy" id="2840778"/>
    <lineage>
        <taxon>Bacteria</taxon>
        <taxon>Pseudomonadati</taxon>
        <taxon>Bacteroidota</taxon>
        <taxon>Bacteroidia</taxon>
        <taxon>Bacteroidales</taxon>
        <taxon>Candidatus Egerieousia</taxon>
    </lineage>
</organism>
<feature type="domain" description="Carbohydrate kinase PfkB" evidence="4">
    <location>
        <begin position="24"/>
        <end position="294"/>
    </location>
</feature>
<dbReference type="InterPro" id="IPR050306">
    <property type="entry name" value="PfkB_Carbo_kinase"/>
</dbReference>
<dbReference type="InterPro" id="IPR011611">
    <property type="entry name" value="PfkB_dom"/>
</dbReference>
<dbReference type="PROSITE" id="PS00583">
    <property type="entry name" value="PFKB_KINASES_1"/>
    <property type="match status" value="1"/>
</dbReference>
<dbReference type="PANTHER" id="PTHR43085">
    <property type="entry name" value="HEXOKINASE FAMILY MEMBER"/>
    <property type="match status" value="1"/>
</dbReference>
<reference evidence="5" key="2">
    <citation type="journal article" date="2021" name="PeerJ">
        <title>Extensive microbial diversity within the chicken gut microbiome revealed by metagenomics and culture.</title>
        <authorList>
            <person name="Gilroy R."/>
            <person name="Ravi A."/>
            <person name="Getino M."/>
            <person name="Pursley I."/>
            <person name="Horton D.L."/>
            <person name="Alikhan N.F."/>
            <person name="Baker D."/>
            <person name="Gharbi K."/>
            <person name="Hall N."/>
            <person name="Watson M."/>
            <person name="Adriaenssens E.M."/>
            <person name="Foster-Nyarko E."/>
            <person name="Jarju S."/>
            <person name="Secka A."/>
            <person name="Antonio M."/>
            <person name="Oren A."/>
            <person name="Chaudhuri R.R."/>
            <person name="La Ragione R."/>
            <person name="Hildebrand F."/>
            <person name="Pallen M.J."/>
        </authorList>
    </citation>
    <scope>NUCLEOTIDE SEQUENCE</scope>
    <source>
        <strain evidence="5">15467</strain>
    </source>
</reference>
<dbReference type="AlphaFoldDB" id="A0A9D9GYN7"/>
<gene>
    <name evidence="5" type="ORF">IAC68_02550</name>
</gene>
<dbReference type="CDD" id="cd01167">
    <property type="entry name" value="bac_FRK"/>
    <property type="match status" value="1"/>
</dbReference>
<evidence type="ECO:0000313" key="5">
    <source>
        <dbReference type="EMBL" id="MBO8428798.1"/>
    </source>
</evidence>
<protein>
    <submittedName>
        <fullName evidence="5">Carbohydrate kinase</fullName>
    </submittedName>
</protein>
<dbReference type="Pfam" id="PF00294">
    <property type="entry name" value="PfkB"/>
    <property type="match status" value="1"/>
</dbReference>
<dbReference type="SUPFAM" id="SSF53613">
    <property type="entry name" value="Ribokinase-like"/>
    <property type="match status" value="1"/>
</dbReference>
<dbReference type="InterPro" id="IPR029056">
    <property type="entry name" value="Ribokinase-like"/>
</dbReference>
<sequence length="294" mass="31334">MTHSGNITVVALGEILWDMLPEGKRLGGAPANFAYHVSSYGIETAVVSAVGTDNLGRDALEAMDARHLGGYIAQLSTHPTGTVAVTLDKKGVPSYKITENVAWDFIPWSSHLEKLAAKTDAVCFGTLAQRSPTSRQTILNFLNAMPDDSRHLRIFDVNLRAPYWSSNIVAESLESCNILKLNDEELPVVASAVKVTAKAGNQAATALAIMEKYALRALILTCGARESYIFAPEGTSRLATPHVRVADTVGAGDSFTAAFTASILLGRTVAEAHESAVERAAYVCTRHGATPPVP</sequence>
<evidence type="ECO:0000259" key="4">
    <source>
        <dbReference type="Pfam" id="PF00294"/>
    </source>
</evidence>
<dbReference type="PROSITE" id="PS00584">
    <property type="entry name" value="PFKB_KINASES_2"/>
    <property type="match status" value="1"/>
</dbReference>